<evidence type="ECO:0000313" key="1">
    <source>
        <dbReference type="EMBL" id="QJA62052.1"/>
    </source>
</evidence>
<organism evidence="2">
    <name type="scientific">viral metagenome</name>
    <dbReference type="NCBI Taxonomy" id="1070528"/>
    <lineage>
        <taxon>unclassified sequences</taxon>
        <taxon>metagenomes</taxon>
        <taxon>organismal metagenomes</taxon>
    </lineage>
</organism>
<name>A0A6M3K254_9ZZZZ</name>
<sequence length="111" mass="12969">MLASHLHKTINEVMADTTTNQFFDWMEYLKTDANRFKAEYVYLAQIAAEIRRTAVKDPKRVRVDDFVLTFTSKDDKKTVQSNEEIRDRDAAAKRSKAHWLSMLGLSKKKDK</sequence>
<protein>
    <submittedName>
        <fullName evidence="2">Uncharacterized protein</fullName>
    </submittedName>
</protein>
<dbReference type="EMBL" id="MT141460">
    <property type="protein sequence ID" value="QJA62052.1"/>
    <property type="molecule type" value="Genomic_DNA"/>
</dbReference>
<gene>
    <name evidence="2" type="ORF">MM415A01504_0005</name>
    <name evidence="1" type="ORF">MM415B00831_0028</name>
</gene>
<accession>A0A6M3K254</accession>
<reference evidence="2" key="1">
    <citation type="submission" date="2020-03" db="EMBL/GenBank/DDBJ databases">
        <title>The deep terrestrial virosphere.</title>
        <authorList>
            <person name="Holmfeldt K."/>
            <person name="Nilsson E."/>
            <person name="Simone D."/>
            <person name="Lopez-Fernandez M."/>
            <person name="Wu X."/>
            <person name="de Brujin I."/>
            <person name="Lundin D."/>
            <person name="Andersson A."/>
            <person name="Bertilsson S."/>
            <person name="Dopson M."/>
        </authorList>
    </citation>
    <scope>NUCLEOTIDE SEQUENCE</scope>
    <source>
        <strain evidence="2">MM415A01504</strain>
        <strain evidence="1">MM415B00831</strain>
    </source>
</reference>
<proteinExistence type="predicted"/>
<dbReference type="AlphaFoldDB" id="A0A6M3K254"/>
<dbReference type="EMBL" id="MT142227">
    <property type="protein sequence ID" value="QJA76466.1"/>
    <property type="molecule type" value="Genomic_DNA"/>
</dbReference>
<evidence type="ECO:0000313" key="2">
    <source>
        <dbReference type="EMBL" id="QJA76466.1"/>
    </source>
</evidence>